<feature type="transmembrane region" description="Helical" evidence="10">
    <location>
        <begin position="80"/>
        <end position="102"/>
    </location>
</feature>
<evidence type="ECO:0000256" key="10">
    <source>
        <dbReference type="RuleBase" id="RU362071"/>
    </source>
</evidence>
<keyword evidence="11" id="KW-0966">Cell projection</keyword>
<feature type="transmembrane region" description="Helical" evidence="10">
    <location>
        <begin position="40"/>
        <end position="60"/>
    </location>
</feature>
<evidence type="ECO:0000256" key="3">
    <source>
        <dbReference type="ARBA" id="ARBA00021717"/>
    </source>
</evidence>
<evidence type="ECO:0000256" key="2">
    <source>
        <dbReference type="ARBA" id="ARBA00009772"/>
    </source>
</evidence>
<proteinExistence type="inferred from homology"/>
<dbReference type="Pfam" id="PF01311">
    <property type="entry name" value="Bac_export_1"/>
    <property type="match status" value="1"/>
</dbReference>
<keyword evidence="4 10" id="KW-1003">Cell membrane</keyword>
<evidence type="ECO:0000313" key="11">
    <source>
        <dbReference type="EMBL" id="KSU89654.1"/>
    </source>
</evidence>
<keyword evidence="12" id="KW-1185">Reference proteome</keyword>
<comment type="subcellular location">
    <subcellularLocation>
        <location evidence="10">Cell membrane</location>
        <topology evidence="10">Multi-pass membrane protein</topology>
    </subcellularLocation>
    <subcellularLocation>
        <location evidence="10">Bacterial flagellum basal body</location>
    </subcellularLocation>
</comment>
<keyword evidence="11" id="KW-0969">Cilium</keyword>
<sequence>MVELINVYPAFLLILVRLSAFFITVPLFSYRTVPTFHKVGLAAALSLVVVTTLDFPIIPLDDRFLLLVIKECLVGISMGLIAYIVIMAIQIAGGLIDFQMGFAIANVMDPQTGAQSPITGQYLYIFALLFLLSTNGHHLLIDGVYHSYEVLKINELSFSVGTELFVTTIIKTFSMMFLLAVQMSLPVVGALFLVDIALGIVARTVPQLNIFVVGFPLKIIVAFIFLIVVMGSMFYMMQLIFEYMLEAMRTMVHLLGGV</sequence>
<evidence type="ECO:0000256" key="5">
    <source>
        <dbReference type="ARBA" id="ARBA00022692"/>
    </source>
</evidence>
<dbReference type="GO" id="GO:0006605">
    <property type="term" value="P:protein targeting"/>
    <property type="evidence" value="ECO:0007669"/>
    <property type="project" value="UniProtKB-UniRule"/>
</dbReference>
<organism evidence="11 12">
    <name type="scientific">Priestia veravalensis</name>
    <dbReference type="NCBI Taxonomy" id="1414648"/>
    <lineage>
        <taxon>Bacteria</taxon>
        <taxon>Bacillati</taxon>
        <taxon>Bacillota</taxon>
        <taxon>Bacilli</taxon>
        <taxon>Bacillales</taxon>
        <taxon>Bacillaceae</taxon>
        <taxon>Priestia</taxon>
    </lineage>
</organism>
<feature type="transmembrane region" description="Helical" evidence="10">
    <location>
        <begin position="122"/>
        <end position="140"/>
    </location>
</feature>
<comment type="caution">
    <text evidence="11">The sequence shown here is derived from an EMBL/GenBank/DDBJ whole genome shotgun (WGS) entry which is preliminary data.</text>
</comment>
<keyword evidence="6 10" id="KW-1133">Transmembrane helix</keyword>
<dbReference type="PANTHER" id="PTHR30065">
    <property type="entry name" value="FLAGELLAR BIOSYNTHETIC PROTEIN FLIR"/>
    <property type="match status" value="1"/>
</dbReference>
<dbReference type="GO" id="GO:0044780">
    <property type="term" value="P:bacterial-type flagellum assembly"/>
    <property type="evidence" value="ECO:0007669"/>
    <property type="project" value="UniProtKB-UniRule"/>
</dbReference>
<evidence type="ECO:0000256" key="6">
    <source>
        <dbReference type="ARBA" id="ARBA00022989"/>
    </source>
</evidence>
<dbReference type="Proteomes" id="UP000053681">
    <property type="component" value="Unassembled WGS sequence"/>
</dbReference>
<dbReference type="InterPro" id="IPR006303">
    <property type="entry name" value="FliR"/>
</dbReference>
<feature type="transmembrane region" description="Helical" evidence="10">
    <location>
        <begin position="187"/>
        <end position="205"/>
    </location>
</feature>
<comment type="similarity">
    <text evidence="2 10">Belongs to the FliR/MopE/SpaR family.</text>
</comment>
<comment type="function">
    <text evidence="1 10">Role in flagellar biosynthesis.</text>
</comment>
<dbReference type="GO" id="GO:0009425">
    <property type="term" value="C:bacterial-type flagellum basal body"/>
    <property type="evidence" value="ECO:0007669"/>
    <property type="project" value="UniProtKB-SubCell"/>
</dbReference>
<evidence type="ECO:0000256" key="9">
    <source>
        <dbReference type="NCBIfam" id="TIGR01400"/>
    </source>
</evidence>
<dbReference type="PRINTS" id="PR00953">
    <property type="entry name" value="TYPE3IMRPROT"/>
</dbReference>
<feature type="transmembrane region" description="Helical" evidence="10">
    <location>
        <begin position="217"/>
        <end position="241"/>
    </location>
</feature>
<accession>A0A0V8JRS1</accession>
<dbReference type="GO" id="GO:0005886">
    <property type="term" value="C:plasma membrane"/>
    <property type="evidence" value="ECO:0007669"/>
    <property type="project" value="UniProtKB-SubCell"/>
</dbReference>
<reference evidence="11 12" key="1">
    <citation type="submission" date="2015-11" db="EMBL/GenBank/DDBJ databases">
        <title>Bacillus caseinolyticus sp nov.</title>
        <authorList>
            <person name="Dastager S.G."/>
            <person name="Mawlankar R."/>
        </authorList>
    </citation>
    <scope>NUCLEOTIDE SEQUENCE [LARGE SCALE GENOMIC DNA]</scope>
    <source>
        <strain evidence="11 12">SGD-V-76</strain>
    </source>
</reference>
<protein>
    <recommendedName>
        <fullName evidence="3 9">Flagellar biosynthetic protein FliR</fullName>
    </recommendedName>
</protein>
<evidence type="ECO:0000256" key="7">
    <source>
        <dbReference type="ARBA" id="ARBA00023136"/>
    </source>
</evidence>
<dbReference type="InterPro" id="IPR002010">
    <property type="entry name" value="T3SS_IM_R"/>
</dbReference>
<dbReference type="AlphaFoldDB" id="A0A0V8JRS1"/>
<evidence type="ECO:0000256" key="4">
    <source>
        <dbReference type="ARBA" id="ARBA00022475"/>
    </source>
</evidence>
<feature type="transmembrane region" description="Helical" evidence="10">
    <location>
        <begin position="6"/>
        <end position="28"/>
    </location>
</feature>
<dbReference type="RefSeq" id="WP_025908972.1">
    <property type="nucleotide sequence ID" value="NZ_KQ758627.1"/>
</dbReference>
<keyword evidence="7 10" id="KW-0472">Membrane</keyword>
<dbReference type="NCBIfam" id="TIGR01400">
    <property type="entry name" value="fliR"/>
    <property type="match status" value="1"/>
</dbReference>
<dbReference type="PANTHER" id="PTHR30065:SF1">
    <property type="entry name" value="SURFACE PRESENTATION OF ANTIGENS PROTEIN SPAR"/>
    <property type="match status" value="1"/>
</dbReference>
<keyword evidence="11" id="KW-0282">Flagellum</keyword>
<keyword evidence="8 10" id="KW-0975">Bacterial flagellum</keyword>
<evidence type="ECO:0000313" key="12">
    <source>
        <dbReference type="Proteomes" id="UP000053681"/>
    </source>
</evidence>
<dbReference type="EMBL" id="LNQP01000002">
    <property type="protein sequence ID" value="KSU89654.1"/>
    <property type="molecule type" value="Genomic_DNA"/>
</dbReference>
<name>A0A0V8JRS1_9BACI</name>
<evidence type="ECO:0000256" key="8">
    <source>
        <dbReference type="ARBA" id="ARBA00023143"/>
    </source>
</evidence>
<evidence type="ECO:0000256" key="1">
    <source>
        <dbReference type="ARBA" id="ARBA00002578"/>
    </source>
</evidence>
<gene>
    <name evidence="11" type="ORF">AS180_00700</name>
</gene>
<keyword evidence="5 10" id="KW-0812">Transmembrane</keyword>